<name>A0AAN7ZZY9_9PEZI</name>
<dbReference type="EMBL" id="JAVRQU010000014">
    <property type="protein sequence ID" value="KAK5695297.1"/>
    <property type="molecule type" value="Genomic_DNA"/>
</dbReference>
<feature type="compositionally biased region" description="Basic and acidic residues" evidence="1">
    <location>
        <begin position="101"/>
        <end position="111"/>
    </location>
</feature>
<reference evidence="2" key="1">
    <citation type="submission" date="2023-08" db="EMBL/GenBank/DDBJ databases">
        <title>Black Yeasts Isolated from many extreme environments.</title>
        <authorList>
            <person name="Coleine C."/>
            <person name="Stajich J.E."/>
            <person name="Selbmann L."/>
        </authorList>
    </citation>
    <scope>NUCLEOTIDE SEQUENCE</scope>
    <source>
        <strain evidence="2">CCFEE 5810</strain>
    </source>
</reference>
<evidence type="ECO:0000313" key="2">
    <source>
        <dbReference type="EMBL" id="KAK5695297.1"/>
    </source>
</evidence>
<comment type="caution">
    <text evidence="2">The sequence shown here is derived from an EMBL/GenBank/DDBJ whole genome shotgun (WGS) entry which is preliminary data.</text>
</comment>
<feature type="region of interest" description="Disordered" evidence="1">
    <location>
        <begin position="58"/>
        <end position="111"/>
    </location>
</feature>
<sequence length="111" mass="12862">MEDWSEEDKREMIELLRVMGEAAKEAISMPEEQLSEEGSAGEKQLLEEQVLEEQQLLEAGPVAGLKRTHPSARQQSAPHSMCRARSKSTEERRKWRKQSLKQKDSRARQRM</sequence>
<proteinExistence type="predicted"/>
<gene>
    <name evidence="2" type="ORF">LTR97_008803</name>
</gene>
<evidence type="ECO:0000256" key="1">
    <source>
        <dbReference type="SAM" id="MobiDB-lite"/>
    </source>
</evidence>
<accession>A0AAN7ZZY9</accession>
<dbReference type="Proteomes" id="UP001310594">
    <property type="component" value="Unassembled WGS sequence"/>
</dbReference>
<organism evidence="2 3">
    <name type="scientific">Elasticomyces elasticus</name>
    <dbReference type="NCBI Taxonomy" id="574655"/>
    <lineage>
        <taxon>Eukaryota</taxon>
        <taxon>Fungi</taxon>
        <taxon>Dikarya</taxon>
        <taxon>Ascomycota</taxon>
        <taxon>Pezizomycotina</taxon>
        <taxon>Dothideomycetes</taxon>
        <taxon>Dothideomycetidae</taxon>
        <taxon>Mycosphaerellales</taxon>
        <taxon>Teratosphaeriaceae</taxon>
        <taxon>Elasticomyces</taxon>
    </lineage>
</organism>
<dbReference type="AlphaFoldDB" id="A0AAN7ZZY9"/>
<protein>
    <submittedName>
        <fullName evidence="2">Uncharacterized protein</fullName>
    </submittedName>
</protein>
<evidence type="ECO:0000313" key="3">
    <source>
        <dbReference type="Proteomes" id="UP001310594"/>
    </source>
</evidence>